<evidence type="ECO:0000313" key="1">
    <source>
        <dbReference type="EMBL" id="GAI64284.1"/>
    </source>
</evidence>
<organism evidence="1">
    <name type="scientific">marine sediment metagenome</name>
    <dbReference type="NCBI Taxonomy" id="412755"/>
    <lineage>
        <taxon>unclassified sequences</taxon>
        <taxon>metagenomes</taxon>
        <taxon>ecological metagenomes</taxon>
    </lineage>
</organism>
<feature type="non-terminal residue" evidence="1">
    <location>
        <position position="1"/>
    </location>
</feature>
<dbReference type="AlphaFoldDB" id="X1S918"/>
<accession>X1S918</accession>
<name>X1S918_9ZZZZ</name>
<proteinExistence type="predicted"/>
<comment type="caution">
    <text evidence="1">The sequence shown here is derived from an EMBL/GenBank/DDBJ whole genome shotgun (WGS) entry which is preliminary data.</text>
</comment>
<reference evidence="1" key="1">
    <citation type="journal article" date="2014" name="Front. Microbiol.">
        <title>High frequency of phylogenetically diverse reductive dehalogenase-homologous genes in deep subseafloor sedimentary metagenomes.</title>
        <authorList>
            <person name="Kawai M."/>
            <person name="Futagami T."/>
            <person name="Toyoda A."/>
            <person name="Takaki Y."/>
            <person name="Nishi S."/>
            <person name="Hori S."/>
            <person name="Arai W."/>
            <person name="Tsubouchi T."/>
            <person name="Morono Y."/>
            <person name="Uchiyama I."/>
            <person name="Ito T."/>
            <person name="Fujiyama A."/>
            <person name="Inagaki F."/>
            <person name="Takami H."/>
        </authorList>
    </citation>
    <scope>NUCLEOTIDE SEQUENCE</scope>
    <source>
        <strain evidence="1">Expedition CK06-06</strain>
    </source>
</reference>
<sequence length="41" mass="4462">GDTGTQFNATRSSETINITLTLVREKVGTITLKTAVKPRNE</sequence>
<dbReference type="EMBL" id="BARV01043558">
    <property type="protein sequence ID" value="GAI64284.1"/>
    <property type="molecule type" value="Genomic_DNA"/>
</dbReference>
<gene>
    <name evidence="1" type="ORF">S06H3_64967</name>
</gene>
<protein>
    <submittedName>
        <fullName evidence="1">Uncharacterized protein</fullName>
    </submittedName>
</protein>